<feature type="compositionally biased region" description="Low complexity" evidence="1">
    <location>
        <begin position="34"/>
        <end position="43"/>
    </location>
</feature>
<dbReference type="PANTHER" id="PTHR38790">
    <property type="entry name" value="2EXR DOMAIN-CONTAINING PROTEIN-RELATED"/>
    <property type="match status" value="1"/>
</dbReference>
<keyword evidence="4" id="KW-1185">Reference proteome</keyword>
<comment type="caution">
    <text evidence="3">The sequence shown here is derived from an EMBL/GenBank/DDBJ whole genome shotgun (WGS) entry which is preliminary data.</text>
</comment>
<name>A0A4U6XVF0_9PEZI</name>
<feature type="region of interest" description="Disordered" evidence="1">
    <location>
        <begin position="108"/>
        <end position="127"/>
    </location>
</feature>
<evidence type="ECO:0000313" key="4">
    <source>
        <dbReference type="Proteomes" id="UP000310108"/>
    </source>
</evidence>
<dbReference type="EMBL" id="PJEX01000003">
    <property type="protein sequence ID" value="TKW60043.1"/>
    <property type="molecule type" value="Genomic_DNA"/>
</dbReference>
<protein>
    <recommendedName>
        <fullName evidence="2">DUF7730 domain-containing protein</fullName>
    </recommendedName>
</protein>
<dbReference type="Pfam" id="PF24864">
    <property type="entry name" value="DUF7730"/>
    <property type="match status" value="1"/>
</dbReference>
<evidence type="ECO:0000259" key="2">
    <source>
        <dbReference type="Pfam" id="PF24864"/>
    </source>
</evidence>
<sequence length="390" mass="43839">MTQTRDVQRESLAAKVEVEAEHQPTSAGEPTCDSPASQPSPQLQSSFFSALPLEIRQSIYRHLWLATGSIQHVYQSGASLLAPLSHCRCIADLDAEDTREVDFARVLSTPPADPTTVEGGVGPGSAEESGAIMKWRDRVASTWCSHWPCEEEPPVLRAFDDTDASEDGSGEKETAAPKNKTRESQPHRLLVKEFSPFLATLLACKRMHAEAVDSIYDATTFSFIGTDALSRFLATTAPDSLVRVTKLHLTWRAPIATYMVLDSEESLAEMARWERAWAEVALKIPRLRELRIWAYPYCARFPMPHEEWVMALHQLGNVPRFDVSFRWFQSPPTPDTGPLGFLDDAPFEYDRIPPSLENPLHYHWWRLIGLPADEPCLAVSRRQRMGGWVL</sequence>
<feature type="compositionally biased region" description="Basic and acidic residues" evidence="1">
    <location>
        <begin position="169"/>
        <end position="185"/>
    </location>
</feature>
<accession>A0A4U6XVF0</accession>
<dbReference type="Proteomes" id="UP000310108">
    <property type="component" value="Unassembled WGS sequence"/>
</dbReference>
<evidence type="ECO:0000313" key="3">
    <source>
        <dbReference type="EMBL" id="TKW60043.1"/>
    </source>
</evidence>
<feature type="region of interest" description="Disordered" evidence="1">
    <location>
        <begin position="1"/>
        <end position="43"/>
    </location>
</feature>
<proteinExistence type="predicted"/>
<reference evidence="3 4" key="1">
    <citation type="journal article" date="2019" name="PLoS ONE">
        <title>Comparative genome analysis indicates high evolutionary potential of pathogenicity genes in Colletotrichum tanaceti.</title>
        <authorList>
            <person name="Lelwala R.V."/>
            <person name="Korhonen P.K."/>
            <person name="Young N.D."/>
            <person name="Scott J.B."/>
            <person name="Ades P.A."/>
            <person name="Gasser R.B."/>
            <person name="Taylor P.W.J."/>
        </authorList>
    </citation>
    <scope>NUCLEOTIDE SEQUENCE [LARGE SCALE GENOMIC DNA]</scope>
    <source>
        <strain evidence="3">BRIP57314</strain>
    </source>
</reference>
<organism evidence="3 4">
    <name type="scientific">Colletotrichum tanaceti</name>
    <dbReference type="NCBI Taxonomy" id="1306861"/>
    <lineage>
        <taxon>Eukaryota</taxon>
        <taxon>Fungi</taxon>
        <taxon>Dikarya</taxon>
        <taxon>Ascomycota</taxon>
        <taxon>Pezizomycotina</taxon>
        <taxon>Sordariomycetes</taxon>
        <taxon>Hypocreomycetidae</taxon>
        <taxon>Glomerellales</taxon>
        <taxon>Glomerellaceae</taxon>
        <taxon>Colletotrichum</taxon>
        <taxon>Colletotrichum destructivum species complex</taxon>
    </lineage>
</organism>
<dbReference type="STRING" id="1306861.A0A4U6XVF0"/>
<dbReference type="InterPro" id="IPR056632">
    <property type="entry name" value="DUF7730"/>
</dbReference>
<feature type="region of interest" description="Disordered" evidence="1">
    <location>
        <begin position="160"/>
        <end position="185"/>
    </location>
</feature>
<feature type="domain" description="DUF7730" evidence="2">
    <location>
        <begin position="192"/>
        <end position="292"/>
    </location>
</feature>
<gene>
    <name evidence="3" type="ORF">CTA1_10029</name>
</gene>
<evidence type="ECO:0000256" key="1">
    <source>
        <dbReference type="SAM" id="MobiDB-lite"/>
    </source>
</evidence>
<dbReference type="AlphaFoldDB" id="A0A4U6XVF0"/>